<gene>
    <name evidence="1" type="ORF">EIO64_08140</name>
</gene>
<dbReference type="KEGG" id="obj:EIO64_08140"/>
<dbReference type="Proteomes" id="UP000298642">
    <property type="component" value="Chromosome"/>
</dbReference>
<reference evidence="2" key="1">
    <citation type="submission" date="2018-12" db="EMBL/GenBank/DDBJ databases">
        <title>Dusodibacter welbiota gen. nov., sp. nov., isolated from human faeces and emended description of the Oscillibacter genus.</title>
        <authorList>
            <person name="Le Roy T."/>
            <person name="Van der Smissen P."/>
            <person name="Delzenne N."/>
            <person name="Muccioli G."/>
            <person name="Collet J.F."/>
            <person name="Cani P.D."/>
        </authorList>
    </citation>
    <scope>NUCLEOTIDE SEQUENCE [LARGE SCALE GENOMIC DNA]</scope>
    <source>
        <strain evidence="2">J115</strain>
    </source>
</reference>
<name>A0A4D7AZG9_9FIRM</name>
<dbReference type="Pfam" id="PF06356">
    <property type="entry name" value="DUF1064"/>
    <property type="match status" value="1"/>
</dbReference>
<accession>A0A4D7AZG9</accession>
<evidence type="ECO:0000313" key="1">
    <source>
        <dbReference type="EMBL" id="QCI60996.1"/>
    </source>
</evidence>
<proteinExistence type="predicted"/>
<sequence>MKYRNNPTERVTSSGAVIRFDSQKEARRYDHLILRQQAGEIRDLRLQVDFTLQEAYTDQEGRRIRAIRYRADFTYRERDGRLVVEDVKSRPTRTREYLIKRKLMKEQRGIDITEV</sequence>
<keyword evidence="2" id="KW-1185">Reference proteome</keyword>
<dbReference type="AlphaFoldDB" id="A0A4D7AZG9"/>
<organism evidence="1 2">
    <name type="scientific">Dysosmobacter welbionis</name>
    <dbReference type="NCBI Taxonomy" id="2093857"/>
    <lineage>
        <taxon>Bacteria</taxon>
        <taxon>Bacillati</taxon>
        <taxon>Bacillota</taxon>
        <taxon>Clostridia</taxon>
        <taxon>Eubacteriales</taxon>
        <taxon>Oscillospiraceae</taxon>
        <taxon>Dysosmobacter</taxon>
    </lineage>
</organism>
<evidence type="ECO:0000313" key="2">
    <source>
        <dbReference type="Proteomes" id="UP000298642"/>
    </source>
</evidence>
<protein>
    <submittedName>
        <fullName evidence="1">DUF1064 domain-containing protein</fullName>
    </submittedName>
</protein>
<dbReference type="EMBL" id="CP034413">
    <property type="protein sequence ID" value="QCI60996.1"/>
    <property type="molecule type" value="Genomic_DNA"/>
</dbReference>
<dbReference type="InterPro" id="IPR009414">
    <property type="entry name" value="DUF1064"/>
</dbReference>